<dbReference type="AlphaFoldDB" id="A0A0D6M5U1"/>
<keyword evidence="2" id="KW-1185">Reference proteome</keyword>
<evidence type="ECO:0008006" key="3">
    <source>
        <dbReference type="Google" id="ProtNLM"/>
    </source>
</evidence>
<reference evidence="1 2" key="1">
    <citation type="submission" date="2013-05" db="EMBL/GenBank/DDBJ databases">
        <title>Draft genome of the parasitic nematode Anyclostoma ceylanicum.</title>
        <authorList>
            <person name="Mitreva M."/>
        </authorList>
    </citation>
    <scope>NUCLEOTIDE SEQUENCE [LARGE SCALE GENOMIC DNA]</scope>
</reference>
<protein>
    <recommendedName>
        <fullName evidence="3">ISXO2-like transposase domain-containing protein</fullName>
    </recommendedName>
</protein>
<organism evidence="1 2">
    <name type="scientific">Ancylostoma ceylanicum</name>
    <dbReference type="NCBI Taxonomy" id="53326"/>
    <lineage>
        <taxon>Eukaryota</taxon>
        <taxon>Metazoa</taxon>
        <taxon>Ecdysozoa</taxon>
        <taxon>Nematoda</taxon>
        <taxon>Chromadorea</taxon>
        <taxon>Rhabditida</taxon>
        <taxon>Rhabditina</taxon>
        <taxon>Rhabditomorpha</taxon>
        <taxon>Strongyloidea</taxon>
        <taxon>Ancylostomatidae</taxon>
        <taxon>Ancylostomatinae</taxon>
        <taxon>Ancylostoma</taxon>
    </lineage>
</organism>
<evidence type="ECO:0000313" key="2">
    <source>
        <dbReference type="Proteomes" id="UP000054495"/>
    </source>
</evidence>
<evidence type="ECO:0000313" key="1">
    <source>
        <dbReference type="EMBL" id="EPB78848.1"/>
    </source>
</evidence>
<accession>A0A0D6M5U1</accession>
<name>A0A0D6M5U1_9BILA</name>
<dbReference type="Proteomes" id="UP000054495">
    <property type="component" value="Unassembled WGS sequence"/>
</dbReference>
<dbReference type="EMBL" id="KE124804">
    <property type="protein sequence ID" value="EPB78848.1"/>
    <property type="molecule type" value="Genomic_DNA"/>
</dbReference>
<dbReference type="InterPro" id="IPR053164">
    <property type="entry name" value="IS1016-like_transposase"/>
</dbReference>
<proteinExistence type="predicted"/>
<gene>
    <name evidence="1" type="ORF">ANCCEY_02025</name>
</gene>
<dbReference type="PANTHER" id="PTHR47163:SF2">
    <property type="entry name" value="SI:DKEY-17M8.2"/>
    <property type="match status" value="1"/>
</dbReference>
<dbReference type="PANTHER" id="PTHR47163">
    <property type="entry name" value="DDE_TNP_IS1595 DOMAIN-CONTAINING PROTEIN"/>
    <property type="match status" value="1"/>
</dbReference>
<sequence>MRRNRPVNGGPGVVVEVDETLVTRRKYNRGRIIRHHQWMFGGIERVSGYQHMVVNHSLHFVDPTTGAHTKNVESLWQKFKAVAKRRLWKDLIGYGHNKLKDGALVNAANSRRDVSSYESAVGTMQWRVNGVSNWSHKFSKRTTIVAVRHDKCGFASIDKCAASFGIVWSSFGIVWSSRAAWSPCSRVVNLPPTSSKEKGHRCNY</sequence>